<protein>
    <recommendedName>
        <fullName evidence="4">cysteine desulfurase</fullName>
        <ecNumber evidence="4">2.8.1.7</ecNumber>
    </recommendedName>
</protein>
<keyword evidence="8" id="KW-0663">Pyridoxal phosphate</keyword>
<dbReference type="Gene3D" id="1.10.260.50">
    <property type="match status" value="1"/>
</dbReference>
<keyword evidence="7" id="KW-0479">Metal-binding</keyword>
<dbReference type="GO" id="GO:0046872">
    <property type="term" value="F:metal ion binding"/>
    <property type="evidence" value="ECO:0007669"/>
    <property type="project" value="UniProtKB-KW"/>
</dbReference>
<dbReference type="AlphaFoldDB" id="A7GW94"/>
<feature type="domain" description="Aminotransferase class V" evidence="13">
    <location>
        <begin position="3"/>
        <end position="366"/>
    </location>
</feature>
<dbReference type="PANTHER" id="PTHR11601">
    <property type="entry name" value="CYSTEINE DESULFURYLASE FAMILY MEMBER"/>
    <property type="match status" value="1"/>
</dbReference>
<dbReference type="KEGG" id="ccv:CCV52592_1770"/>
<reference evidence="14" key="1">
    <citation type="submission" date="2016-07" db="EMBL/GenBank/DDBJ databases">
        <title>Comparative genomics of the Campylobacter concisus group.</title>
        <authorList>
            <person name="Miller W.G."/>
            <person name="Yee E."/>
            <person name="Chapman M.H."/>
            <person name="Huynh S."/>
            <person name="Bono J.L."/>
            <person name="On S.L.W."/>
            <person name="StLeger J."/>
            <person name="Foster G."/>
            <person name="Parker C.T."/>
        </authorList>
    </citation>
    <scope>NUCLEOTIDE SEQUENCE</scope>
    <source>
        <strain evidence="14">525.92</strain>
    </source>
</reference>
<comment type="function">
    <text evidence="2">Catalyzes the removal of elemental sulfur atoms from cysteine to produce alanine. Seems to participate in the biosynthesis of the nitrogenase metalloclusters by providing the inorganic sulfur required for the Fe-S core formation.</text>
</comment>
<dbReference type="PIRSF" id="PIRSF005572">
    <property type="entry name" value="NifS"/>
    <property type="match status" value="1"/>
</dbReference>
<dbReference type="GO" id="GO:0051537">
    <property type="term" value="F:2 iron, 2 sulfur cluster binding"/>
    <property type="evidence" value="ECO:0007669"/>
    <property type="project" value="UniProtKB-KW"/>
</dbReference>
<comment type="similarity">
    <text evidence="3">Belongs to the class-V pyridoxal-phosphate-dependent aminotransferase family. NifS/IscS subfamily.</text>
</comment>
<dbReference type="InterPro" id="IPR016454">
    <property type="entry name" value="Cysteine_dSase"/>
</dbReference>
<sequence length="396" mass="42729">MRVYLDNNATTMVDPEAFELMKPFFCEKYGNPNSLHKFGSETHPALRTALDQLYAGINAKDSDDIVVTSCATESNNWVVKGVYFDKIATGEKKRIITSAVEHPAIAATCQFLKKFGVELTILDVNSEGVVTAQQLRDVMSDDVALVSVMVANNETGMIFPTKELAAIAHEYGALFHSDGVQAVGKIPINVQDLGVDFLSFSAHKFHGPKGVGGLYIKDSQPLSSLLHGGEHMGGRRSGTLDVAGIVGMGKALELANKYMSFEGSHVRRLRDKLEDALLSIPDVSVVGKREHRVPNTILASIKGVEGEAMLWDLNRAGIAASTGSACASETLESNPIMEAIGADKELAHTALRLSLSRFNTEAEIDYAIEHIKKAITRLRAISSTFAYAPVGHVSGL</sequence>
<evidence type="ECO:0000256" key="5">
    <source>
        <dbReference type="ARBA" id="ARBA00022679"/>
    </source>
</evidence>
<dbReference type="PANTHER" id="PTHR11601:SF34">
    <property type="entry name" value="CYSTEINE DESULFURASE"/>
    <property type="match status" value="1"/>
</dbReference>
<dbReference type="FunFam" id="3.40.640.10:FF:000084">
    <property type="entry name" value="IscS-like cysteine desulfurase"/>
    <property type="match status" value="1"/>
</dbReference>
<evidence type="ECO:0000256" key="7">
    <source>
        <dbReference type="ARBA" id="ARBA00022723"/>
    </source>
</evidence>
<gene>
    <name evidence="14" type="primary">iscS</name>
    <name evidence="14" type="ORF">CCV52592_1770</name>
</gene>
<dbReference type="EC" id="2.8.1.7" evidence="4"/>
<dbReference type="InterPro" id="IPR015421">
    <property type="entry name" value="PyrdxlP-dep_Trfase_major"/>
</dbReference>
<keyword evidence="6" id="KW-0001">2Fe-2S</keyword>
<keyword evidence="10" id="KW-0411">Iron-sulfur</keyword>
<dbReference type="EMBL" id="CP000767">
    <property type="protein sequence ID" value="EAT99492.2"/>
    <property type="molecule type" value="Genomic_DNA"/>
</dbReference>
<dbReference type="SUPFAM" id="SSF53383">
    <property type="entry name" value="PLP-dependent transferases"/>
    <property type="match status" value="1"/>
</dbReference>
<evidence type="ECO:0000256" key="4">
    <source>
        <dbReference type="ARBA" id="ARBA00012239"/>
    </source>
</evidence>
<evidence type="ECO:0000256" key="9">
    <source>
        <dbReference type="ARBA" id="ARBA00023004"/>
    </source>
</evidence>
<evidence type="ECO:0000256" key="10">
    <source>
        <dbReference type="ARBA" id="ARBA00023014"/>
    </source>
</evidence>
<evidence type="ECO:0000256" key="3">
    <source>
        <dbReference type="ARBA" id="ARBA00006490"/>
    </source>
</evidence>
<keyword evidence="9" id="KW-0408">Iron</keyword>
<evidence type="ECO:0000256" key="1">
    <source>
        <dbReference type="ARBA" id="ARBA00001933"/>
    </source>
</evidence>
<evidence type="ECO:0000256" key="2">
    <source>
        <dbReference type="ARBA" id="ARBA00003120"/>
    </source>
</evidence>
<comment type="cofactor">
    <cofactor evidence="1 12">
        <name>pyridoxal 5'-phosphate</name>
        <dbReference type="ChEBI" id="CHEBI:597326"/>
    </cofactor>
</comment>
<dbReference type="PROSITE" id="PS00595">
    <property type="entry name" value="AA_TRANSFER_CLASS_5"/>
    <property type="match status" value="1"/>
</dbReference>
<dbReference type="InterPro" id="IPR020578">
    <property type="entry name" value="Aminotrans_V_PyrdxlP_BS"/>
</dbReference>
<dbReference type="InterPro" id="IPR015422">
    <property type="entry name" value="PyrdxlP-dep_Trfase_small"/>
</dbReference>
<dbReference type="Gene3D" id="3.40.640.10">
    <property type="entry name" value="Type I PLP-dependent aspartate aminotransferase-like (Major domain)"/>
    <property type="match status" value="1"/>
</dbReference>
<dbReference type="Pfam" id="PF00266">
    <property type="entry name" value="Aminotran_5"/>
    <property type="match status" value="1"/>
</dbReference>
<dbReference type="Proteomes" id="UP000006380">
    <property type="component" value="Chromosome"/>
</dbReference>
<accession>A7GW94</accession>
<dbReference type="OrthoDB" id="9808002at2"/>
<evidence type="ECO:0000256" key="12">
    <source>
        <dbReference type="RuleBase" id="RU004504"/>
    </source>
</evidence>
<evidence type="ECO:0000259" key="13">
    <source>
        <dbReference type="Pfam" id="PF00266"/>
    </source>
</evidence>
<name>A7GW94_CAMC5</name>
<organism evidence="14 15">
    <name type="scientific">Campylobacter curvus (strain 525.92)</name>
    <dbReference type="NCBI Taxonomy" id="360105"/>
    <lineage>
        <taxon>Bacteria</taxon>
        <taxon>Pseudomonadati</taxon>
        <taxon>Campylobacterota</taxon>
        <taxon>Epsilonproteobacteria</taxon>
        <taxon>Campylobacterales</taxon>
        <taxon>Campylobacteraceae</taxon>
        <taxon>Campylobacter</taxon>
    </lineage>
</organism>
<evidence type="ECO:0000256" key="6">
    <source>
        <dbReference type="ARBA" id="ARBA00022714"/>
    </source>
</evidence>
<keyword evidence="5 14" id="KW-0808">Transferase</keyword>
<keyword evidence="15" id="KW-1185">Reference proteome</keyword>
<evidence type="ECO:0000313" key="15">
    <source>
        <dbReference type="Proteomes" id="UP000006380"/>
    </source>
</evidence>
<dbReference type="HOGENOM" id="CLU_003433_0_0_7"/>
<evidence type="ECO:0000256" key="8">
    <source>
        <dbReference type="ARBA" id="ARBA00022898"/>
    </source>
</evidence>
<dbReference type="RefSeq" id="WP_011991745.1">
    <property type="nucleotide sequence ID" value="NC_009715.2"/>
</dbReference>
<dbReference type="STRING" id="360105.CCV52592_1770"/>
<dbReference type="InterPro" id="IPR015424">
    <property type="entry name" value="PyrdxlP-dep_Trfase"/>
</dbReference>
<dbReference type="InterPro" id="IPR000192">
    <property type="entry name" value="Aminotrans_V_dom"/>
</dbReference>
<dbReference type="GO" id="GO:0006534">
    <property type="term" value="P:cysteine metabolic process"/>
    <property type="evidence" value="ECO:0007669"/>
    <property type="project" value="InterPro"/>
</dbReference>
<dbReference type="InterPro" id="IPR017773">
    <property type="entry name" value="Cys_deSase_NifS_proteobacteria"/>
</dbReference>
<dbReference type="NCBIfam" id="TIGR03403">
    <property type="entry name" value="nifS_epsilon"/>
    <property type="match status" value="1"/>
</dbReference>
<dbReference type="Gene3D" id="3.90.1150.10">
    <property type="entry name" value="Aspartate Aminotransferase, domain 1"/>
    <property type="match status" value="1"/>
</dbReference>
<evidence type="ECO:0000256" key="11">
    <source>
        <dbReference type="ARBA" id="ARBA00050776"/>
    </source>
</evidence>
<comment type="catalytic activity">
    <reaction evidence="11">
        <text>(sulfur carrier)-H + L-cysteine = (sulfur carrier)-SH + L-alanine</text>
        <dbReference type="Rhea" id="RHEA:43892"/>
        <dbReference type="Rhea" id="RHEA-COMP:14737"/>
        <dbReference type="Rhea" id="RHEA-COMP:14739"/>
        <dbReference type="ChEBI" id="CHEBI:29917"/>
        <dbReference type="ChEBI" id="CHEBI:35235"/>
        <dbReference type="ChEBI" id="CHEBI:57972"/>
        <dbReference type="ChEBI" id="CHEBI:64428"/>
        <dbReference type="EC" id="2.8.1.7"/>
    </reaction>
</comment>
<proteinExistence type="inferred from homology"/>
<evidence type="ECO:0000313" key="14">
    <source>
        <dbReference type="EMBL" id="EAT99492.2"/>
    </source>
</evidence>
<dbReference type="GO" id="GO:0031071">
    <property type="term" value="F:cysteine desulfurase activity"/>
    <property type="evidence" value="ECO:0007669"/>
    <property type="project" value="UniProtKB-EC"/>
</dbReference>